<accession>A0A8C3LZM2</accession>
<dbReference type="Ensembl" id="ENSCPIT00010021120.1">
    <property type="protein sequence ID" value="ENSCPIP00010017762.1"/>
    <property type="gene ID" value="ENSCPIG00010014186.1"/>
</dbReference>
<dbReference type="PANTHER" id="PTHR44390:SF1">
    <property type="entry name" value="CENTROSOMAL PROTEIN OF 41 KDA"/>
    <property type="match status" value="1"/>
</dbReference>
<protein>
    <submittedName>
        <fullName evidence="2">Centrosomal protein 41</fullName>
    </submittedName>
</protein>
<evidence type="ECO:0000313" key="2">
    <source>
        <dbReference type="Ensembl" id="ENSCPIP00010017762.1"/>
    </source>
</evidence>
<dbReference type="GO" id="GO:0060271">
    <property type="term" value="P:cilium assembly"/>
    <property type="evidence" value="ECO:0007669"/>
    <property type="project" value="TreeGrafter"/>
</dbReference>
<evidence type="ECO:0000256" key="1">
    <source>
        <dbReference type="ARBA" id="ARBA00022490"/>
    </source>
</evidence>
<dbReference type="AlphaFoldDB" id="A0A8C3LZM2"/>
<proteinExistence type="predicted"/>
<sequence>MSSRRSVGDPEYLTRRIPQNPRYQHIKTRLDTGCSLTKYIEKLEEIKRKRLHPEAQCQKIQTELPGQNQVCSIAFGGRSSSSSALFGDG</sequence>
<keyword evidence="1" id="KW-0963">Cytoplasm</keyword>
<reference evidence="2" key="2">
    <citation type="submission" date="2025-09" db="UniProtKB">
        <authorList>
            <consortium name="Ensembl"/>
        </authorList>
    </citation>
    <scope>IDENTIFICATION</scope>
</reference>
<reference evidence="2" key="1">
    <citation type="submission" date="2025-08" db="UniProtKB">
        <authorList>
            <consortium name="Ensembl"/>
        </authorList>
    </citation>
    <scope>IDENTIFICATION</scope>
</reference>
<dbReference type="PANTHER" id="PTHR44390">
    <property type="entry name" value="CENTROSOMAL PROTEIN OF 41 KDA"/>
    <property type="match status" value="1"/>
</dbReference>
<evidence type="ECO:0000313" key="3">
    <source>
        <dbReference type="Proteomes" id="UP000694543"/>
    </source>
</evidence>
<dbReference type="InterPro" id="IPR051889">
    <property type="entry name" value="CEP41"/>
</dbReference>
<dbReference type="Proteomes" id="UP000694543">
    <property type="component" value="Unplaced"/>
</dbReference>
<dbReference type="GO" id="GO:0036064">
    <property type="term" value="C:ciliary basal body"/>
    <property type="evidence" value="ECO:0007669"/>
    <property type="project" value="TreeGrafter"/>
</dbReference>
<keyword evidence="3" id="KW-1185">Reference proteome</keyword>
<organism evidence="2 3">
    <name type="scientific">Chrysolophus pictus</name>
    <name type="common">Golden pheasant</name>
    <name type="synonym">Phasianus pictus</name>
    <dbReference type="NCBI Taxonomy" id="9089"/>
    <lineage>
        <taxon>Eukaryota</taxon>
        <taxon>Metazoa</taxon>
        <taxon>Chordata</taxon>
        <taxon>Craniata</taxon>
        <taxon>Vertebrata</taxon>
        <taxon>Euteleostomi</taxon>
        <taxon>Archelosauria</taxon>
        <taxon>Archosauria</taxon>
        <taxon>Dinosauria</taxon>
        <taxon>Saurischia</taxon>
        <taxon>Theropoda</taxon>
        <taxon>Coelurosauria</taxon>
        <taxon>Aves</taxon>
        <taxon>Neognathae</taxon>
        <taxon>Galloanserae</taxon>
        <taxon>Galliformes</taxon>
        <taxon>Phasianidae</taxon>
        <taxon>Phasianinae</taxon>
        <taxon>Chrysolophus</taxon>
    </lineage>
</organism>
<name>A0A8C3LZM2_CHRPC</name>